<protein>
    <submittedName>
        <fullName evidence="1">Uncharacterized protein</fullName>
    </submittedName>
</protein>
<sequence length="98" mass="10816">MRSFRMYHVLLETTSPQSSKSARHPTSQASWRASLLDSKFTVRTLRSFSLHISGFSKRRGEPPGKQIKLAGSEIMPVAPAADARPFPAAISNKHLLSP</sequence>
<name>A0AAV7LZJ9_PLEWA</name>
<proteinExistence type="predicted"/>
<dbReference type="AlphaFoldDB" id="A0AAV7LZJ9"/>
<comment type="caution">
    <text evidence="1">The sequence shown here is derived from an EMBL/GenBank/DDBJ whole genome shotgun (WGS) entry which is preliminary data.</text>
</comment>
<accession>A0AAV7LZJ9</accession>
<dbReference type="Proteomes" id="UP001066276">
    <property type="component" value="Chromosome 10"/>
</dbReference>
<dbReference type="EMBL" id="JANPWB010000014">
    <property type="protein sequence ID" value="KAJ1096837.1"/>
    <property type="molecule type" value="Genomic_DNA"/>
</dbReference>
<evidence type="ECO:0000313" key="1">
    <source>
        <dbReference type="EMBL" id="KAJ1096837.1"/>
    </source>
</evidence>
<organism evidence="1 2">
    <name type="scientific">Pleurodeles waltl</name>
    <name type="common">Iberian ribbed newt</name>
    <dbReference type="NCBI Taxonomy" id="8319"/>
    <lineage>
        <taxon>Eukaryota</taxon>
        <taxon>Metazoa</taxon>
        <taxon>Chordata</taxon>
        <taxon>Craniata</taxon>
        <taxon>Vertebrata</taxon>
        <taxon>Euteleostomi</taxon>
        <taxon>Amphibia</taxon>
        <taxon>Batrachia</taxon>
        <taxon>Caudata</taxon>
        <taxon>Salamandroidea</taxon>
        <taxon>Salamandridae</taxon>
        <taxon>Pleurodelinae</taxon>
        <taxon>Pleurodeles</taxon>
    </lineage>
</organism>
<reference evidence="1" key="1">
    <citation type="journal article" date="2022" name="bioRxiv">
        <title>Sequencing and chromosome-scale assembly of the giantPleurodeles waltlgenome.</title>
        <authorList>
            <person name="Brown T."/>
            <person name="Elewa A."/>
            <person name="Iarovenko S."/>
            <person name="Subramanian E."/>
            <person name="Araus A.J."/>
            <person name="Petzold A."/>
            <person name="Susuki M."/>
            <person name="Suzuki K.-i.T."/>
            <person name="Hayashi T."/>
            <person name="Toyoda A."/>
            <person name="Oliveira C."/>
            <person name="Osipova E."/>
            <person name="Leigh N.D."/>
            <person name="Simon A."/>
            <person name="Yun M.H."/>
        </authorList>
    </citation>
    <scope>NUCLEOTIDE SEQUENCE</scope>
    <source>
        <strain evidence="1">20211129_DDA</strain>
        <tissue evidence="1">Liver</tissue>
    </source>
</reference>
<evidence type="ECO:0000313" key="2">
    <source>
        <dbReference type="Proteomes" id="UP001066276"/>
    </source>
</evidence>
<gene>
    <name evidence="1" type="ORF">NDU88_001968</name>
</gene>
<keyword evidence="2" id="KW-1185">Reference proteome</keyword>